<sequence>MALAWNEIKNRALAFSKEWADAASEYAEAKHFWVEFFNVFGISPRRIGSFEQRIKKLDGKDGYIDWLWKGNLLIEHKSLGKNLDRAYQQAIDYFPGLKEHELPRFLLVSDFAQFRLYDMVDGIQAEFQLKDFYKNVKLFWFIAGYQPLKILPQSPVNAKAVQRMAKLHDRLKQIGYSGHSLEVYLVRLLFCLFAEDV</sequence>
<proteinExistence type="predicted"/>
<comment type="caution">
    <text evidence="2">The sequence shown here is derived from an EMBL/GenBank/DDBJ whole genome shotgun (WGS) entry which is preliminary data.</text>
</comment>
<dbReference type="Proteomes" id="UP000324176">
    <property type="component" value="Unassembled WGS sequence"/>
</dbReference>
<dbReference type="RefSeq" id="WP_235264498.1">
    <property type="nucleotide sequence ID" value="NZ_CP011451.1"/>
</dbReference>
<dbReference type="EMBL" id="VNHT01000038">
    <property type="protein sequence ID" value="TYP84715.1"/>
    <property type="molecule type" value="Genomic_DNA"/>
</dbReference>
<dbReference type="InterPro" id="IPR046817">
    <property type="entry name" value="MmeI_N"/>
</dbReference>
<evidence type="ECO:0000313" key="2">
    <source>
        <dbReference type="EMBL" id="TYP84715.1"/>
    </source>
</evidence>
<evidence type="ECO:0000313" key="3">
    <source>
        <dbReference type="Proteomes" id="UP000324176"/>
    </source>
</evidence>
<protein>
    <recommendedName>
        <fullName evidence="1">MmeI-like N-terminal domain-containing protein</fullName>
    </recommendedName>
</protein>
<name>A0A5D3YA33_9PROT</name>
<dbReference type="Pfam" id="PF20464">
    <property type="entry name" value="MmeI_N"/>
    <property type="match status" value="1"/>
</dbReference>
<gene>
    <name evidence="2" type="ORF">BCL69_103825</name>
</gene>
<reference evidence="2 3" key="1">
    <citation type="submission" date="2019-07" db="EMBL/GenBank/DDBJ databases">
        <title>Active sludge and wastewater microbial communities from Klosterneuburg, Austria.</title>
        <authorList>
            <person name="Wagner M."/>
        </authorList>
    </citation>
    <scope>NUCLEOTIDE SEQUENCE [LARGE SCALE GENOMIC DNA]</scope>
    <source>
        <strain evidence="2 3">Nm2</strain>
    </source>
</reference>
<feature type="domain" description="MmeI-like N-terminal" evidence="1">
    <location>
        <begin position="11"/>
        <end position="173"/>
    </location>
</feature>
<dbReference type="AlphaFoldDB" id="A0A5D3YA33"/>
<organism evidence="2 3">
    <name type="scientific">Nitrosomonas communis</name>
    <dbReference type="NCBI Taxonomy" id="44574"/>
    <lineage>
        <taxon>Bacteria</taxon>
        <taxon>Pseudomonadati</taxon>
        <taxon>Pseudomonadota</taxon>
        <taxon>Betaproteobacteria</taxon>
        <taxon>Nitrosomonadales</taxon>
        <taxon>Nitrosomonadaceae</taxon>
        <taxon>Nitrosomonas</taxon>
    </lineage>
</organism>
<accession>A0A5D3YA33</accession>
<evidence type="ECO:0000259" key="1">
    <source>
        <dbReference type="Pfam" id="PF20464"/>
    </source>
</evidence>